<accession>A0AAN4W0K4</accession>
<evidence type="ECO:0000256" key="1">
    <source>
        <dbReference type="SAM" id="SignalP"/>
    </source>
</evidence>
<dbReference type="Proteomes" id="UP001310022">
    <property type="component" value="Unassembled WGS sequence"/>
</dbReference>
<feature type="chain" id="PRO_5042866384" description="Lipocalin-like domain-containing protein" evidence="1">
    <location>
        <begin position="20"/>
        <end position="177"/>
    </location>
</feature>
<keyword evidence="1" id="KW-0732">Signal</keyword>
<feature type="signal peptide" evidence="1">
    <location>
        <begin position="1"/>
        <end position="19"/>
    </location>
</feature>
<evidence type="ECO:0000313" key="2">
    <source>
        <dbReference type="EMBL" id="GJM62689.1"/>
    </source>
</evidence>
<gene>
    <name evidence="2" type="ORF">PEDI_32410</name>
</gene>
<dbReference type="EMBL" id="BQKE01000002">
    <property type="protein sequence ID" value="GJM62689.1"/>
    <property type="molecule type" value="Genomic_DNA"/>
</dbReference>
<dbReference type="RefSeq" id="WP_338237934.1">
    <property type="nucleotide sequence ID" value="NZ_BQKE01000002.1"/>
</dbReference>
<comment type="caution">
    <text evidence="2">The sequence shown here is derived from an EMBL/GenBank/DDBJ whole genome shotgun (WGS) entry which is preliminary data.</text>
</comment>
<name>A0AAN4W0K4_9BACT</name>
<dbReference type="PROSITE" id="PS51257">
    <property type="entry name" value="PROKAR_LIPOPROTEIN"/>
    <property type="match status" value="1"/>
</dbReference>
<protein>
    <recommendedName>
        <fullName evidence="4">Lipocalin-like domain-containing protein</fullName>
    </recommendedName>
</protein>
<dbReference type="AlphaFoldDB" id="A0AAN4W0K4"/>
<keyword evidence="3" id="KW-1185">Reference proteome</keyword>
<reference evidence="2 3" key="1">
    <citation type="submission" date="2021-12" db="EMBL/GenBank/DDBJ databases">
        <title>Genome sequencing of bacteria with rrn-lacking chromosome and rrn-plasmid.</title>
        <authorList>
            <person name="Anda M."/>
            <person name="Iwasaki W."/>
        </authorList>
    </citation>
    <scope>NUCLEOTIDE SEQUENCE [LARGE SCALE GENOMIC DNA]</scope>
    <source>
        <strain evidence="2 3">NBRC 15940</strain>
    </source>
</reference>
<sequence length="177" mass="19073">MRKPMLLPLLLLFLFVLGAACSDDDNGDAPMVDPMVGLYTIEEAILINDVVIGEVVIDAGTDITSIINLALLGDAGCSDASNTRIDLREGGTIFYLCKTEDTETQKGTWSINEDRDVLQLRLNISGATVGLNVTEFDEEELSGNVTNLAVPTELLVPDSGNGFVVIDMMLAFDRDDS</sequence>
<evidence type="ECO:0000313" key="3">
    <source>
        <dbReference type="Proteomes" id="UP001310022"/>
    </source>
</evidence>
<organism evidence="2 3">
    <name type="scientific">Persicobacter diffluens</name>
    <dbReference type="NCBI Taxonomy" id="981"/>
    <lineage>
        <taxon>Bacteria</taxon>
        <taxon>Pseudomonadati</taxon>
        <taxon>Bacteroidota</taxon>
        <taxon>Cytophagia</taxon>
        <taxon>Cytophagales</taxon>
        <taxon>Persicobacteraceae</taxon>
        <taxon>Persicobacter</taxon>
    </lineage>
</organism>
<proteinExistence type="predicted"/>
<evidence type="ECO:0008006" key="4">
    <source>
        <dbReference type="Google" id="ProtNLM"/>
    </source>
</evidence>